<dbReference type="PROSITE" id="PS51257">
    <property type="entry name" value="PROKAR_LIPOPROTEIN"/>
    <property type="match status" value="1"/>
</dbReference>
<evidence type="ECO:0000256" key="1">
    <source>
        <dbReference type="SAM" id="SignalP"/>
    </source>
</evidence>
<organism evidence="2">
    <name type="scientific">uncultured Desulfobacterium sp</name>
    <dbReference type="NCBI Taxonomy" id="201089"/>
    <lineage>
        <taxon>Bacteria</taxon>
        <taxon>Pseudomonadati</taxon>
        <taxon>Thermodesulfobacteriota</taxon>
        <taxon>Desulfobacteria</taxon>
        <taxon>Desulfobacterales</taxon>
        <taxon>Desulfobacteriaceae</taxon>
        <taxon>Desulfobacterium</taxon>
        <taxon>environmental samples</taxon>
    </lineage>
</organism>
<proteinExistence type="predicted"/>
<dbReference type="EMBL" id="OJIN01000176">
    <property type="protein sequence ID" value="SPD74812.1"/>
    <property type="molecule type" value="Genomic_DNA"/>
</dbReference>
<name>A0A445MZK8_9BACT</name>
<sequence>MNKTTEIKLIFSLAVSILITASGCAVHYFDPENNVEHIWGLGHMAMKVSAPDGGIKAVGKRTDIAGISISRTKEGVSLDVGWSTMQRIEVVDEDLPLCLSWPRGSSFYSARVGSGFPYTLNDCGVDKEKEIGE</sequence>
<feature type="chain" id="PRO_5019000896" description="Lipoprotein" evidence="1">
    <location>
        <begin position="28"/>
        <end position="133"/>
    </location>
</feature>
<reference evidence="2" key="1">
    <citation type="submission" date="2018-01" db="EMBL/GenBank/DDBJ databases">
        <authorList>
            <person name="Regsiter A."/>
            <person name="William W."/>
        </authorList>
    </citation>
    <scope>NUCLEOTIDE SEQUENCE</scope>
    <source>
        <strain evidence="2">TRIP AH-1</strain>
    </source>
</reference>
<evidence type="ECO:0008006" key="3">
    <source>
        <dbReference type="Google" id="ProtNLM"/>
    </source>
</evidence>
<feature type="signal peptide" evidence="1">
    <location>
        <begin position="1"/>
        <end position="27"/>
    </location>
</feature>
<evidence type="ECO:0000313" key="2">
    <source>
        <dbReference type="EMBL" id="SPD74812.1"/>
    </source>
</evidence>
<dbReference type="AlphaFoldDB" id="A0A445MZK8"/>
<keyword evidence="1" id="KW-0732">Signal</keyword>
<protein>
    <recommendedName>
        <fullName evidence="3">Lipoprotein</fullName>
    </recommendedName>
</protein>
<gene>
    <name evidence="2" type="ORF">PITCH_A350021</name>
</gene>
<accession>A0A445MZK8</accession>